<proteinExistence type="predicted"/>
<protein>
    <recommendedName>
        <fullName evidence="4">F-box domain-containing protein</fullName>
    </recommendedName>
</protein>
<name>A0ABR3SWF1_9PEZI</name>
<feature type="region of interest" description="Disordered" evidence="1">
    <location>
        <begin position="47"/>
        <end position="93"/>
    </location>
</feature>
<accession>A0ABR3SWF1</accession>
<keyword evidence="3" id="KW-1185">Reference proteome</keyword>
<dbReference type="PANTHER" id="PTHR38790:SF4">
    <property type="entry name" value="2EXR DOMAIN-CONTAINING PROTEIN"/>
    <property type="match status" value="1"/>
</dbReference>
<evidence type="ECO:0000313" key="2">
    <source>
        <dbReference type="EMBL" id="KAL1630318.1"/>
    </source>
</evidence>
<gene>
    <name evidence="2" type="ORF">SLS56_004990</name>
</gene>
<organism evidence="2 3">
    <name type="scientific">Neofusicoccum ribis</name>
    <dbReference type="NCBI Taxonomy" id="45134"/>
    <lineage>
        <taxon>Eukaryota</taxon>
        <taxon>Fungi</taxon>
        <taxon>Dikarya</taxon>
        <taxon>Ascomycota</taxon>
        <taxon>Pezizomycotina</taxon>
        <taxon>Dothideomycetes</taxon>
        <taxon>Dothideomycetes incertae sedis</taxon>
        <taxon>Botryosphaeriales</taxon>
        <taxon>Botryosphaeriaceae</taxon>
        <taxon>Neofusicoccum</taxon>
    </lineage>
</organism>
<evidence type="ECO:0008006" key="4">
    <source>
        <dbReference type="Google" id="ProtNLM"/>
    </source>
</evidence>
<sequence length="375" mass="42695">MAHQSGVVTQSLTQISERSNLNSLHDAAQIARIWMNMPNNTERPIHLSSRAREPSASDDIPCPSNTKSAEQLGETLPGPTPAGDRQPAADHTERAAVSRLNDQLQSCKLSPAAVDRNVYSQLQSPLFGELPAELRVQIWKYALTPETNIDRPTVAVALRETCRRAYDETRLMVYRQNQVRAHLLKSPLPGEKHHWTRLLSPEQQAATHLNLYVQPGASQAYGWNLLRWTKQLNFHPGTLQLTIWFTSGIGWWNHYVKDILKSVQSMRGIKTCILEFRTARDRFPEFDKHIQELQEKEIKLADRNVLAWDGNTPEYLEGSRIMMDNAFGRPSRLTEEEQPRWVPCHDPQQKGEREMLAIVMKWQSKSGANNGLPSS</sequence>
<comment type="caution">
    <text evidence="2">The sequence shown here is derived from an EMBL/GenBank/DDBJ whole genome shotgun (WGS) entry which is preliminary data.</text>
</comment>
<evidence type="ECO:0000313" key="3">
    <source>
        <dbReference type="Proteomes" id="UP001521116"/>
    </source>
</evidence>
<dbReference type="Proteomes" id="UP001521116">
    <property type="component" value="Unassembled WGS sequence"/>
</dbReference>
<reference evidence="2 3" key="1">
    <citation type="submission" date="2024-02" db="EMBL/GenBank/DDBJ databases">
        <title>De novo assembly and annotation of 12 fungi associated with fruit tree decline syndrome in Ontario, Canada.</title>
        <authorList>
            <person name="Sulman M."/>
            <person name="Ellouze W."/>
            <person name="Ilyukhin E."/>
        </authorList>
    </citation>
    <scope>NUCLEOTIDE SEQUENCE [LARGE SCALE GENOMIC DNA]</scope>
    <source>
        <strain evidence="2 3">M1-105</strain>
    </source>
</reference>
<dbReference type="PANTHER" id="PTHR38790">
    <property type="entry name" value="2EXR DOMAIN-CONTAINING PROTEIN-RELATED"/>
    <property type="match status" value="1"/>
</dbReference>
<evidence type="ECO:0000256" key="1">
    <source>
        <dbReference type="SAM" id="MobiDB-lite"/>
    </source>
</evidence>
<dbReference type="EMBL" id="JAJVDC020000048">
    <property type="protein sequence ID" value="KAL1630318.1"/>
    <property type="molecule type" value="Genomic_DNA"/>
</dbReference>